<reference evidence="2 3" key="1">
    <citation type="submission" date="2020-07" db="EMBL/GenBank/DDBJ databases">
        <title>Fungal Genomes of the International Space Station.</title>
        <authorList>
            <person name="Seuylemezian A."/>
            <person name="Singh N.K."/>
            <person name="Wood J."/>
            <person name="Venkateswaran K."/>
        </authorList>
    </citation>
    <scope>NUCLEOTIDE SEQUENCE [LARGE SCALE GENOMIC DNA]</scope>
    <source>
        <strain evidence="2 3">PL-B2</strain>
    </source>
</reference>
<evidence type="ECO:0000313" key="2">
    <source>
        <dbReference type="EMBL" id="MBY0098553.1"/>
    </source>
</evidence>
<organism evidence="2 3">
    <name type="scientific">Mesobacillus maritimus</name>
    <dbReference type="NCBI Taxonomy" id="1643336"/>
    <lineage>
        <taxon>Bacteria</taxon>
        <taxon>Bacillati</taxon>
        <taxon>Bacillota</taxon>
        <taxon>Bacilli</taxon>
        <taxon>Bacillales</taxon>
        <taxon>Bacillaceae</taxon>
        <taxon>Mesobacillus</taxon>
    </lineage>
</organism>
<keyword evidence="1" id="KW-0812">Transmembrane</keyword>
<feature type="transmembrane region" description="Helical" evidence="1">
    <location>
        <begin position="207"/>
        <end position="226"/>
    </location>
</feature>
<name>A0ABS7K8G0_9BACI</name>
<accession>A0ABS7K8G0</accession>
<evidence type="ECO:0000313" key="3">
    <source>
        <dbReference type="Proteomes" id="UP000769780"/>
    </source>
</evidence>
<protein>
    <recommendedName>
        <fullName evidence="4">ABC transporter permease</fullName>
    </recommendedName>
</protein>
<dbReference type="RefSeq" id="WP_221874777.1">
    <property type="nucleotide sequence ID" value="NZ_JACWFH010000025.1"/>
</dbReference>
<evidence type="ECO:0000256" key="1">
    <source>
        <dbReference type="SAM" id="Phobius"/>
    </source>
</evidence>
<dbReference type="EMBL" id="JACWFH010000025">
    <property type="protein sequence ID" value="MBY0098553.1"/>
    <property type="molecule type" value="Genomic_DNA"/>
</dbReference>
<dbReference type="Proteomes" id="UP000769780">
    <property type="component" value="Unassembled WGS sequence"/>
</dbReference>
<proteinExistence type="predicted"/>
<feature type="transmembrane region" description="Helical" evidence="1">
    <location>
        <begin position="171"/>
        <end position="192"/>
    </location>
</feature>
<feature type="transmembrane region" description="Helical" evidence="1">
    <location>
        <begin position="138"/>
        <end position="159"/>
    </location>
</feature>
<evidence type="ECO:0008006" key="4">
    <source>
        <dbReference type="Google" id="ProtNLM"/>
    </source>
</evidence>
<keyword evidence="1" id="KW-0472">Membrane</keyword>
<feature type="transmembrane region" description="Helical" evidence="1">
    <location>
        <begin position="21"/>
        <end position="40"/>
    </location>
</feature>
<feature type="transmembrane region" description="Helical" evidence="1">
    <location>
        <begin position="105"/>
        <end position="126"/>
    </location>
</feature>
<feature type="transmembrane region" description="Helical" evidence="1">
    <location>
        <begin position="46"/>
        <end position="66"/>
    </location>
</feature>
<gene>
    <name evidence="2" type="ORF">H0185_17455</name>
</gene>
<comment type="caution">
    <text evidence="2">The sequence shown here is derived from an EMBL/GenBank/DDBJ whole genome shotgun (WGS) entry which is preliminary data.</text>
</comment>
<keyword evidence="3" id="KW-1185">Reference proteome</keyword>
<sequence length="240" mass="28297">MDNWKQAFWLIKFELKKSISAIWLLMLMTIFSIYFFKMFFEFYRDTGIIIYELFFLIVFGIAAIWAKPKEFQYQKINDRTWGLPYFMTLSQLPIKRDILVHSRFLIYYVYSIPFHVLVLLFGYLFTPALQEMINIPSYMVFSLIWLSYGMTIGSVFPAVDAGDYITMLRSVLTTIPLFFGIVVGLVLIQMWTGEGIVTWTIIAANEWPILSSLVSLLFAGGSTMYWRRNMKNRIRKVNYL</sequence>
<keyword evidence="1" id="KW-1133">Transmembrane helix</keyword>